<dbReference type="InterPro" id="IPR017946">
    <property type="entry name" value="PLC-like_Pdiesterase_TIM-brl"/>
</dbReference>
<feature type="signal peptide" evidence="1">
    <location>
        <begin position="1"/>
        <end position="24"/>
    </location>
</feature>
<dbReference type="HOGENOM" id="CLU_030006_3_1_11"/>
<protein>
    <submittedName>
        <fullName evidence="3">Secreted hydrolase</fullName>
    </submittedName>
</protein>
<dbReference type="KEGG" id="sct:SCAT_0073"/>
<evidence type="ECO:0000313" key="4">
    <source>
        <dbReference type="Proteomes" id="UP000007842"/>
    </source>
</evidence>
<keyword evidence="1" id="KW-0732">Signal</keyword>
<feature type="domain" description="GP-PDE" evidence="2">
    <location>
        <begin position="48"/>
        <end position="301"/>
    </location>
</feature>
<dbReference type="AlphaFoldDB" id="F8JVW6"/>
<keyword evidence="3" id="KW-0378">Hydrolase</keyword>
<feature type="chain" id="PRO_5039514184" evidence="1">
    <location>
        <begin position="25"/>
        <end position="312"/>
    </location>
</feature>
<dbReference type="GO" id="GO:0008081">
    <property type="term" value="F:phosphoric diester hydrolase activity"/>
    <property type="evidence" value="ECO:0007669"/>
    <property type="project" value="InterPro"/>
</dbReference>
<dbReference type="PANTHER" id="PTHR46211">
    <property type="entry name" value="GLYCEROPHOSPHORYL DIESTER PHOSPHODIESTERASE"/>
    <property type="match status" value="1"/>
</dbReference>
<dbReference type="KEGG" id="scy:SCATT_00760"/>
<dbReference type="Pfam" id="PF03009">
    <property type="entry name" value="GDPD"/>
    <property type="match status" value="1"/>
</dbReference>
<dbReference type="PROSITE" id="PS51257">
    <property type="entry name" value="PROKAR_LIPOPROTEIN"/>
    <property type="match status" value="1"/>
</dbReference>
<dbReference type="STRING" id="1003195.SCATT_00760"/>
<dbReference type="PROSITE" id="PS51704">
    <property type="entry name" value="GP_PDE"/>
    <property type="match status" value="1"/>
</dbReference>
<dbReference type="SUPFAM" id="SSF51695">
    <property type="entry name" value="PLC-like phosphodiesterases"/>
    <property type="match status" value="1"/>
</dbReference>
<accession>G8WYQ6</accession>
<name>F8JVW6_STREN</name>
<dbReference type="GO" id="GO:0006629">
    <property type="term" value="P:lipid metabolic process"/>
    <property type="evidence" value="ECO:0007669"/>
    <property type="project" value="InterPro"/>
</dbReference>
<dbReference type="eggNOG" id="COG0584">
    <property type="taxonomic scope" value="Bacteria"/>
</dbReference>
<evidence type="ECO:0000313" key="3">
    <source>
        <dbReference type="EMBL" id="AEW92447.1"/>
    </source>
</evidence>
<sequence length="312" mass="33960">MRLRPRPVAAKGGVAVAATTLALAGVACQAPGVHRASQAPAADARPSAIVLGHRGACAYAPENTLASIDMARQLGVTWVENDVQRTKDGHLVVIHDATLARTTDARQVYPDRAPWNVSDLTLAQIEKLDAGSWFSSRYAGERVPTLDRYLARVERNRQNLLLEIKEPRRYPGIERQIADTLRRDGWLDQDHVARRLIVQSFSATSLAAFHRLLPQVTTGLLGNPPVSELKRDAAFADQINPDGNRVPPGYFAAVHAVRGPHGRPMRAFAWIVNDPRTAVRLTREGADGIITNKPDVMRKALAAVAAPATPKS</sequence>
<proteinExistence type="predicted"/>
<reference evidence="4" key="1">
    <citation type="submission" date="2011-12" db="EMBL/GenBank/DDBJ databases">
        <title>Complete genome sequence of Streptomyces cattleya strain DSM 46488.</title>
        <authorList>
            <person name="Ou H.-Y."/>
            <person name="Li P."/>
            <person name="Zhao C."/>
            <person name="O'Hagan D."/>
            <person name="Deng Z."/>
        </authorList>
    </citation>
    <scope>NUCLEOTIDE SEQUENCE [LARGE SCALE GENOMIC DNA]</scope>
    <source>
        <strain evidence="4">ATCC 35852 / DSM 46488 / JCM 4925 / NBRC 14057 / NRRL 8057</strain>
    </source>
</reference>
<dbReference type="EMBL" id="CP003219">
    <property type="protein sequence ID" value="AEW92447.1"/>
    <property type="molecule type" value="Genomic_DNA"/>
</dbReference>
<dbReference type="PATRIC" id="fig|1003195.11.peg.1730"/>
<dbReference type="RefSeq" id="WP_014140850.1">
    <property type="nucleotide sequence ID" value="NC_016111.1"/>
</dbReference>
<evidence type="ECO:0000256" key="1">
    <source>
        <dbReference type="SAM" id="SignalP"/>
    </source>
</evidence>
<evidence type="ECO:0000259" key="2">
    <source>
        <dbReference type="PROSITE" id="PS51704"/>
    </source>
</evidence>
<dbReference type="Proteomes" id="UP000007842">
    <property type="component" value="Chromosome"/>
</dbReference>
<organism evidence="3 4">
    <name type="scientific">Streptantibioticus cattleyicolor (strain ATCC 35852 / DSM 46488 / JCM 4925 / NBRC 14057 / NRRL 8057)</name>
    <name type="common">Streptomyces cattleya</name>
    <dbReference type="NCBI Taxonomy" id="1003195"/>
    <lineage>
        <taxon>Bacteria</taxon>
        <taxon>Bacillati</taxon>
        <taxon>Actinomycetota</taxon>
        <taxon>Actinomycetes</taxon>
        <taxon>Kitasatosporales</taxon>
        <taxon>Streptomycetaceae</taxon>
        <taxon>Streptantibioticus</taxon>
    </lineage>
</organism>
<accession>F8JVW6</accession>
<dbReference type="InterPro" id="IPR030395">
    <property type="entry name" value="GP_PDE_dom"/>
</dbReference>
<dbReference type="PANTHER" id="PTHR46211:SF1">
    <property type="entry name" value="GLYCEROPHOSPHODIESTER PHOSPHODIESTERASE, CYTOPLASMIC"/>
    <property type="match status" value="1"/>
</dbReference>
<dbReference type="OrthoDB" id="3268277at2"/>
<dbReference type="Gene3D" id="3.20.20.190">
    <property type="entry name" value="Phosphatidylinositol (PI) phosphodiesterase"/>
    <property type="match status" value="1"/>
</dbReference>
<gene>
    <name evidence="3" type="ordered locus">SCATT_00760</name>
</gene>
<keyword evidence="4" id="KW-1185">Reference proteome</keyword>